<gene>
    <name evidence="2" type="ORF">PPENT_87.1.T0460146</name>
</gene>
<feature type="transmembrane region" description="Helical" evidence="1">
    <location>
        <begin position="37"/>
        <end position="54"/>
    </location>
</feature>
<keyword evidence="1" id="KW-0472">Membrane</keyword>
<organism evidence="2 3">
    <name type="scientific">Paramecium pentaurelia</name>
    <dbReference type="NCBI Taxonomy" id="43138"/>
    <lineage>
        <taxon>Eukaryota</taxon>
        <taxon>Sar</taxon>
        <taxon>Alveolata</taxon>
        <taxon>Ciliophora</taxon>
        <taxon>Intramacronucleata</taxon>
        <taxon>Oligohymenophorea</taxon>
        <taxon>Peniculida</taxon>
        <taxon>Parameciidae</taxon>
        <taxon>Paramecium</taxon>
    </lineage>
</organism>
<sequence>MCSLIAKNYEFYSWIPTYNIFNYIFQVLDKLHISQAIMFWLTFLQNYAIILKFLKIV</sequence>
<evidence type="ECO:0000256" key="1">
    <source>
        <dbReference type="SAM" id="Phobius"/>
    </source>
</evidence>
<dbReference type="EMBL" id="CAJJDO010000046">
    <property type="protein sequence ID" value="CAD8166937.1"/>
    <property type="molecule type" value="Genomic_DNA"/>
</dbReference>
<name>A0A8S1URY6_9CILI</name>
<keyword evidence="3" id="KW-1185">Reference proteome</keyword>
<accession>A0A8S1URY6</accession>
<evidence type="ECO:0000313" key="2">
    <source>
        <dbReference type="EMBL" id="CAD8166937.1"/>
    </source>
</evidence>
<keyword evidence="1" id="KW-0812">Transmembrane</keyword>
<dbReference type="Proteomes" id="UP000689195">
    <property type="component" value="Unassembled WGS sequence"/>
</dbReference>
<reference evidence="2" key="1">
    <citation type="submission" date="2021-01" db="EMBL/GenBank/DDBJ databases">
        <authorList>
            <consortium name="Genoscope - CEA"/>
            <person name="William W."/>
        </authorList>
    </citation>
    <scope>NUCLEOTIDE SEQUENCE</scope>
</reference>
<evidence type="ECO:0000313" key="3">
    <source>
        <dbReference type="Proteomes" id="UP000689195"/>
    </source>
</evidence>
<protein>
    <submittedName>
        <fullName evidence="2">Uncharacterized protein</fullName>
    </submittedName>
</protein>
<comment type="caution">
    <text evidence="2">The sequence shown here is derived from an EMBL/GenBank/DDBJ whole genome shotgun (WGS) entry which is preliminary data.</text>
</comment>
<dbReference type="AlphaFoldDB" id="A0A8S1URY6"/>
<proteinExistence type="predicted"/>
<keyword evidence="1" id="KW-1133">Transmembrane helix</keyword>